<evidence type="ECO:0000256" key="1">
    <source>
        <dbReference type="SAM" id="Coils"/>
    </source>
</evidence>
<evidence type="ECO:0000256" key="2">
    <source>
        <dbReference type="SAM" id="MobiDB-lite"/>
    </source>
</evidence>
<keyword evidence="1" id="KW-0175">Coiled coil</keyword>
<dbReference type="AlphaFoldDB" id="A0A0K9NHF3"/>
<feature type="compositionally biased region" description="Polar residues" evidence="2">
    <location>
        <begin position="429"/>
        <end position="442"/>
    </location>
</feature>
<feature type="region of interest" description="Disordered" evidence="2">
    <location>
        <begin position="429"/>
        <end position="466"/>
    </location>
</feature>
<dbReference type="Proteomes" id="UP000036987">
    <property type="component" value="Unassembled WGS sequence"/>
</dbReference>
<feature type="region of interest" description="Disordered" evidence="2">
    <location>
        <begin position="228"/>
        <end position="259"/>
    </location>
</feature>
<dbReference type="OrthoDB" id="657513at2759"/>
<comment type="caution">
    <text evidence="3">The sequence shown here is derived from an EMBL/GenBank/DDBJ whole genome shotgun (WGS) entry which is preliminary data.</text>
</comment>
<evidence type="ECO:0000313" key="4">
    <source>
        <dbReference type="Proteomes" id="UP000036987"/>
    </source>
</evidence>
<feature type="region of interest" description="Disordered" evidence="2">
    <location>
        <begin position="272"/>
        <end position="291"/>
    </location>
</feature>
<name>A0A0K9NHF3_ZOSMR</name>
<keyword evidence="4" id="KW-1185">Reference proteome</keyword>
<sequence>MEQVEGKMAALKKAYAHVILNMAKESASRIMAAESKAVRFQQNLKDVKDEGLSTLLRLKGIMDAKISEANTISSGQTKRIHELENRLNEADNAIAFLKKELKRENDEMEKMGSSSSKEQDIQMKDQGTSFEDVNDENMPASDLLKQCVVSRPNDESSADLKKSIINNMSQISGDSGFAISDNSIQVESLQESSPENNPKLASLIMTAKEPELYRNGCTQRIRALEQNSTSGKLQNGERGENFTKNVVDNDPDSDFGSESSLKKQRLLSYRSSWSPDNNTTEMVDEEVPPNNTCLHSDQSMEKNRKWVLGCHNESSPGHQTMLKDELSISIPEIQSNETYFCLETISEIEKETESPSNVEMDSTLTSTNGVVQSVEGESTTENSDCQVKIETPMEISDTKDAITEIKEVKSEKKLLKYIFKRKHMKGNLTNTSGNIPLSTENNTMKRKSCDTICPPPSQEHGMVKETPRENRRIAQVARQLISLSDKRW</sequence>
<proteinExistence type="predicted"/>
<evidence type="ECO:0000313" key="3">
    <source>
        <dbReference type="EMBL" id="KMZ56186.1"/>
    </source>
</evidence>
<dbReference type="PANTHER" id="PTHR34778">
    <property type="entry name" value="OS02G0580700 PROTEIN"/>
    <property type="match status" value="1"/>
</dbReference>
<organism evidence="3 4">
    <name type="scientific">Zostera marina</name>
    <name type="common">Eelgrass</name>
    <dbReference type="NCBI Taxonomy" id="29655"/>
    <lineage>
        <taxon>Eukaryota</taxon>
        <taxon>Viridiplantae</taxon>
        <taxon>Streptophyta</taxon>
        <taxon>Embryophyta</taxon>
        <taxon>Tracheophyta</taxon>
        <taxon>Spermatophyta</taxon>
        <taxon>Magnoliopsida</taxon>
        <taxon>Liliopsida</taxon>
        <taxon>Zosteraceae</taxon>
        <taxon>Zostera</taxon>
    </lineage>
</organism>
<protein>
    <submittedName>
        <fullName evidence="3">Uncharacterized protein</fullName>
    </submittedName>
</protein>
<dbReference type="EMBL" id="LFYR01002215">
    <property type="protein sequence ID" value="KMZ56186.1"/>
    <property type="molecule type" value="Genomic_DNA"/>
</dbReference>
<dbReference type="OMA" id="DIKSSCP"/>
<feature type="compositionally biased region" description="Polar residues" evidence="2">
    <location>
        <begin position="272"/>
        <end position="281"/>
    </location>
</feature>
<reference evidence="4" key="1">
    <citation type="journal article" date="2016" name="Nature">
        <title>The genome of the seagrass Zostera marina reveals angiosperm adaptation to the sea.</title>
        <authorList>
            <person name="Olsen J.L."/>
            <person name="Rouze P."/>
            <person name="Verhelst B."/>
            <person name="Lin Y.-C."/>
            <person name="Bayer T."/>
            <person name="Collen J."/>
            <person name="Dattolo E."/>
            <person name="De Paoli E."/>
            <person name="Dittami S."/>
            <person name="Maumus F."/>
            <person name="Michel G."/>
            <person name="Kersting A."/>
            <person name="Lauritano C."/>
            <person name="Lohaus R."/>
            <person name="Toepel M."/>
            <person name="Tonon T."/>
            <person name="Vanneste K."/>
            <person name="Amirebrahimi M."/>
            <person name="Brakel J."/>
            <person name="Bostroem C."/>
            <person name="Chovatia M."/>
            <person name="Grimwood J."/>
            <person name="Jenkins J.W."/>
            <person name="Jueterbock A."/>
            <person name="Mraz A."/>
            <person name="Stam W.T."/>
            <person name="Tice H."/>
            <person name="Bornberg-Bauer E."/>
            <person name="Green P.J."/>
            <person name="Pearson G.A."/>
            <person name="Procaccini G."/>
            <person name="Duarte C.M."/>
            <person name="Schmutz J."/>
            <person name="Reusch T.B.H."/>
            <person name="Van de Peer Y."/>
        </authorList>
    </citation>
    <scope>NUCLEOTIDE SEQUENCE [LARGE SCALE GENOMIC DNA]</scope>
    <source>
        <strain evidence="4">cv. Finnish</strain>
    </source>
</reference>
<feature type="coiled-coil region" evidence="1">
    <location>
        <begin position="30"/>
        <end position="118"/>
    </location>
</feature>
<accession>A0A0K9NHF3</accession>
<dbReference type="PANTHER" id="PTHR34778:SF2">
    <property type="entry name" value="OS02G0580700 PROTEIN"/>
    <property type="match status" value="1"/>
</dbReference>
<dbReference type="STRING" id="29655.A0A0K9NHF3"/>
<gene>
    <name evidence="3" type="ORF">ZOSMA_98G00090</name>
</gene>